<dbReference type="SUPFAM" id="SSF56235">
    <property type="entry name" value="N-terminal nucleophile aminohydrolases (Ntn hydrolases)"/>
    <property type="match status" value="1"/>
</dbReference>
<evidence type="ECO:0000256" key="3">
    <source>
        <dbReference type="ARBA" id="ARBA00012737"/>
    </source>
</evidence>
<comment type="catalytic activity">
    <reaction evidence="7">
        <text>L-aspartate + L-glutamine + ATP + H2O = L-asparagine + L-glutamate + AMP + diphosphate + H(+)</text>
        <dbReference type="Rhea" id="RHEA:12228"/>
        <dbReference type="ChEBI" id="CHEBI:15377"/>
        <dbReference type="ChEBI" id="CHEBI:15378"/>
        <dbReference type="ChEBI" id="CHEBI:29985"/>
        <dbReference type="ChEBI" id="CHEBI:29991"/>
        <dbReference type="ChEBI" id="CHEBI:30616"/>
        <dbReference type="ChEBI" id="CHEBI:33019"/>
        <dbReference type="ChEBI" id="CHEBI:58048"/>
        <dbReference type="ChEBI" id="CHEBI:58359"/>
        <dbReference type="ChEBI" id="CHEBI:456215"/>
        <dbReference type="EC" id="6.3.5.4"/>
    </reaction>
</comment>
<dbReference type="InterPro" id="IPR001962">
    <property type="entry name" value="Asn_synthase"/>
</dbReference>
<dbReference type="PANTHER" id="PTHR43284:SF1">
    <property type="entry name" value="ASPARAGINE SYNTHETASE"/>
    <property type="match status" value="1"/>
</dbReference>
<keyword evidence="9" id="KW-0436">Ligase</keyword>
<accession>A0A0C1ED57</accession>
<dbReference type="PIRSF" id="PIRSF001589">
    <property type="entry name" value="Asn_synthetase_glu-h"/>
    <property type="match status" value="1"/>
</dbReference>
<dbReference type="PROSITE" id="PS51278">
    <property type="entry name" value="GATASE_TYPE_2"/>
    <property type="match status" value="1"/>
</dbReference>
<feature type="domain" description="Glutamine amidotransferase type-2" evidence="8">
    <location>
        <begin position="17"/>
        <end position="217"/>
    </location>
</feature>
<dbReference type="Gene3D" id="3.60.20.10">
    <property type="entry name" value="Glutamine Phosphoribosylpyrophosphate, subunit 1, domain 1"/>
    <property type="match status" value="1"/>
</dbReference>
<gene>
    <name evidence="9" type="ORF">DB43_FB00110</name>
</gene>
<dbReference type="Proteomes" id="UP000031307">
    <property type="component" value="Unassembled WGS sequence"/>
</dbReference>
<dbReference type="InterPro" id="IPR051786">
    <property type="entry name" value="ASN_synthetase/amidase"/>
</dbReference>
<evidence type="ECO:0000256" key="5">
    <source>
        <dbReference type="ARBA" id="ARBA00022840"/>
    </source>
</evidence>
<dbReference type="InterPro" id="IPR006426">
    <property type="entry name" value="Asn_synth_AEB"/>
</dbReference>
<evidence type="ECO:0000313" key="9">
    <source>
        <dbReference type="EMBL" id="KIA78043.1"/>
    </source>
</evidence>
<dbReference type="GO" id="GO:0005829">
    <property type="term" value="C:cytosol"/>
    <property type="evidence" value="ECO:0007669"/>
    <property type="project" value="TreeGrafter"/>
</dbReference>
<dbReference type="AlphaFoldDB" id="A0A0C1ED57"/>
<comment type="similarity">
    <text evidence="2">Belongs to the asparagine synthetase family.</text>
</comment>
<evidence type="ECO:0000256" key="2">
    <source>
        <dbReference type="ARBA" id="ARBA00005752"/>
    </source>
</evidence>
<dbReference type="InterPro" id="IPR014729">
    <property type="entry name" value="Rossmann-like_a/b/a_fold"/>
</dbReference>
<name>A0A0C1ED57_9BACT</name>
<dbReference type="Gene3D" id="3.40.50.620">
    <property type="entry name" value="HUPs"/>
    <property type="match status" value="1"/>
</dbReference>
<organism evidence="9 10">
    <name type="scientific">Parachlamydia acanthamoebae</name>
    <dbReference type="NCBI Taxonomy" id="83552"/>
    <lineage>
        <taxon>Bacteria</taxon>
        <taxon>Pseudomonadati</taxon>
        <taxon>Chlamydiota</taxon>
        <taxon>Chlamydiia</taxon>
        <taxon>Parachlamydiales</taxon>
        <taxon>Parachlamydiaceae</taxon>
        <taxon>Parachlamydia</taxon>
    </lineage>
</organism>
<dbReference type="Pfam" id="PF13537">
    <property type="entry name" value="GATase_7"/>
    <property type="match status" value="1"/>
</dbReference>
<evidence type="ECO:0000256" key="7">
    <source>
        <dbReference type="ARBA" id="ARBA00048741"/>
    </source>
</evidence>
<dbReference type="EMBL" id="JSAM01000046">
    <property type="protein sequence ID" value="KIA78043.1"/>
    <property type="molecule type" value="Genomic_DNA"/>
</dbReference>
<dbReference type="CDD" id="cd00712">
    <property type="entry name" value="AsnB"/>
    <property type="match status" value="1"/>
</dbReference>
<dbReference type="GO" id="GO:0005524">
    <property type="term" value="F:ATP binding"/>
    <property type="evidence" value="ECO:0007669"/>
    <property type="project" value="UniProtKB-KW"/>
</dbReference>
<comment type="pathway">
    <text evidence="1">Amino-acid biosynthesis; L-asparagine biosynthesis; L-asparagine from L-aspartate (L-Gln route): step 1/1.</text>
</comment>
<dbReference type="SUPFAM" id="SSF52402">
    <property type="entry name" value="Adenine nucleotide alpha hydrolases-like"/>
    <property type="match status" value="1"/>
</dbReference>
<comment type="caution">
    <text evidence="9">The sequence shown here is derived from an EMBL/GenBank/DDBJ whole genome shotgun (WGS) entry which is preliminary data.</text>
</comment>
<keyword evidence="5" id="KW-0067">ATP-binding</keyword>
<evidence type="ECO:0000256" key="1">
    <source>
        <dbReference type="ARBA" id="ARBA00005187"/>
    </source>
</evidence>
<evidence type="ECO:0000259" key="8">
    <source>
        <dbReference type="PROSITE" id="PS51278"/>
    </source>
</evidence>
<keyword evidence="6" id="KW-0315">Glutamine amidotransferase</keyword>
<dbReference type="InterPro" id="IPR017932">
    <property type="entry name" value="GATase_2_dom"/>
</dbReference>
<sequence>MITVFDIHYIHFGMNMEGIAGIVYPDIFQMNNLSIPLLNALKMRGGNVSDSYTFRNIELGCVGTKLFILPKKNIVLAFDGNLYNLKDLHKELTKTIQAPLKLNVRELILAAYICWGPSFLKYLDGDFALAILDQEKERMIIARDRIGKKPLYWYHQSHYFIFASELKAILATGVVAQTPAIDAFAAYLTFGYVPQDMSPIQNICKLLPGHYLQLNFDGSKFIESYWSYSSYFKKSSNDSKRTLLSQLDALIYRSVEARMPENKPVGCFLSGGLGSASIAYYMRKVLEERPFAAFTVGFEKENEEDVKAAKETALQFHLLHYTEQIPPSDLLSDLVKIIWYLDEPLADPNIVATWRLAKLASTKTHTVFSGMGSDEIFAGHNRYTTEEREQSFFSPLAQFTMQMMRSFLIPLLSVVNKSWAYPLLRHAGTNPWQFNYMKKNTIFSEREIARAAPKLAGLFDPEVFLHKFHHLERIKSLTSSFLYFDVKTRLPDCFILQYERLTTAHQLQWCTPFLDHHLIEYLATFQEPEYLDESETASFLKAIMKAALPSSVAQRPKKTRQTFLREWLITPQIREVFLLLKRGSLVESGLISLRWVQMQIDQLQTSPYAFKYLWSVLILEIWFRLYINRPISSEPPNLSVKEILLEY</sequence>
<dbReference type="InterPro" id="IPR029055">
    <property type="entry name" value="Ntn_hydrolases_N"/>
</dbReference>
<keyword evidence="4" id="KW-0547">Nucleotide-binding</keyword>
<dbReference type="PATRIC" id="fig|83552.4.peg.766"/>
<dbReference type="PANTHER" id="PTHR43284">
    <property type="entry name" value="ASPARAGINE SYNTHETASE (GLUTAMINE-HYDROLYZING)"/>
    <property type="match status" value="1"/>
</dbReference>
<dbReference type="GO" id="GO:0006529">
    <property type="term" value="P:asparagine biosynthetic process"/>
    <property type="evidence" value="ECO:0007669"/>
    <property type="project" value="InterPro"/>
</dbReference>
<dbReference type="EC" id="6.3.5.4" evidence="3"/>
<evidence type="ECO:0000313" key="10">
    <source>
        <dbReference type="Proteomes" id="UP000031307"/>
    </source>
</evidence>
<reference evidence="9 10" key="1">
    <citation type="journal article" date="2014" name="Mol. Biol. Evol.">
        <title>Massive expansion of Ubiquitination-related gene families within the Chlamydiae.</title>
        <authorList>
            <person name="Domman D."/>
            <person name="Collingro A."/>
            <person name="Lagkouvardos I."/>
            <person name="Gehre L."/>
            <person name="Weinmaier T."/>
            <person name="Rattei T."/>
            <person name="Subtil A."/>
            <person name="Horn M."/>
        </authorList>
    </citation>
    <scope>NUCLEOTIDE SEQUENCE [LARGE SCALE GENOMIC DNA]</scope>
    <source>
        <strain evidence="9 10">OEW1</strain>
    </source>
</reference>
<dbReference type="Pfam" id="PF00733">
    <property type="entry name" value="Asn_synthase"/>
    <property type="match status" value="1"/>
</dbReference>
<dbReference type="GO" id="GO:0004066">
    <property type="term" value="F:asparagine synthase (glutamine-hydrolyzing) activity"/>
    <property type="evidence" value="ECO:0007669"/>
    <property type="project" value="UniProtKB-EC"/>
</dbReference>
<evidence type="ECO:0000256" key="4">
    <source>
        <dbReference type="ARBA" id="ARBA00022741"/>
    </source>
</evidence>
<evidence type="ECO:0000256" key="6">
    <source>
        <dbReference type="ARBA" id="ARBA00022962"/>
    </source>
</evidence>
<dbReference type="CDD" id="cd01991">
    <property type="entry name" value="Asn_synthase_B_C"/>
    <property type="match status" value="1"/>
</dbReference>
<dbReference type="NCBIfam" id="TIGR01536">
    <property type="entry name" value="asn_synth_AEB"/>
    <property type="match status" value="1"/>
</dbReference>
<dbReference type="InterPro" id="IPR033738">
    <property type="entry name" value="AsnB_N"/>
</dbReference>
<proteinExistence type="inferred from homology"/>
<protein>
    <recommendedName>
        <fullName evidence="3">asparagine synthase (glutamine-hydrolyzing)</fullName>
        <ecNumber evidence="3">6.3.5.4</ecNumber>
    </recommendedName>
</protein>